<dbReference type="eggNOG" id="COG0810">
    <property type="taxonomic scope" value="Bacteria"/>
</dbReference>
<proteinExistence type="predicted"/>
<feature type="chain" id="PRO_5001870901" description="Secreted protein" evidence="2">
    <location>
        <begin position="22"/>
        <end position="236"/>
    </location>
</feature>
<dbReference type="EMBL" id="AVCH01000161">
    <property type="protein sequence ID" value="KFN47437.1"/>
    <property type="molecule type" value="Genomic_DNA"/>
</dbReference>
<feature type="region of interest" description="Disordered" evidence="1">
    <location>
        <begin position="27"/>
        <end position="55"/>
    </location>
</feature>
<dbReference type="OrthoDB" id="6057700at2"/>
<organism evidence="3 4">
    <name type="scientific">Arenimonas malthae CC-JY-1</name>
    <dbReference type="NCBI Taxonomy" id="1384054"/>
    <lineage>
        <taxon>Bacteria</taxon>
        <taxon>Pseudomonadati</taxon>
        <taxon>Pseudomonadota</taxon>
        <taxon>Gammaproteobacteria</taxon>
        <taxon>Lysobacterales</taxon>
        <taxon>Lysobacteraceae</taxon>
        <taxon>Arenimonas</taxon>
    </lineage>
</organism>
<evidence type="ECO:0000256" key="1">
    <source>
        <dbReference type="SAM" id="MobiDB-lite"/>
    </source>
</evidence>
<dbReference type="STRING" id="1384054.N790_01645"/>
<evidence type="ECO:0000313" key="3">
    <source>
        <dbReference type="EMBL" id="KFN47437.1"/>
    </source>
</evidence>
<accession>A0A091B7J7</accession>
<dbReference type="RefSeq" id="WP_043803293.1">
    <property type="nucleotide sequence ID" value="NZ_AVCH01000161.1"/>
</dbReference>
<comment type="caution">
    <text evidence="3">The sequence shown here is derived from an EMBL/GenBank/DDBJ whole genome shotgun (WGS) entry which is preliminary data.</text>
</comment>
<dbReference type="PATRIC" id="fig|1384054.3.peg.1576"/>
<gene>
    <name evidence="3" type="ORF">N790_01645</name>
</gene>
<keyword evidence="2" id="KW-0732">Signal</keyword>
<dbReference type="Proteomes" id="UP000029392">
    <property type="component" value="Unassembled WGS sequence"/>
</dbReference>
<reference evidence="3 4" key="1">
    <citation type="submission" date="2013-09" db="EMBL/GenBank/DDBJ databases">
        <title>Genome sequencing of Arenimonas malthae.</title>
        <authorList>
            <person name="Chen F."/>
            <person name="Wang G."/>
        </authorList>
    </citation>
    <scope>NUCLEOTIDE SEQUENCE [LARGE SCALE GENOMIC DNA]</scope>
    <source>
        <strain evidence="3 4">CC-JY-1</strain>
    </source>
</reference>
<feature type="compositionally biased region" description="Acidic residues" evidence="1">
    <location>
        <begin position="34"/>
        <end position="55"/>
    </location>
</feature>
<evidence type="ECO:0000256" key="2">
    <source>
        <dbReference type="SAM" id="SignalP"/>
    </source>
</evidence>
<keyword evidence="4" id="KW-1185">Reference proteome</keyword>
<sequence>MNLRPWLLALLMLGLVPAALASPTGTGLAGFGDTGEEEDDGGEDDDGEDEDPREDVDEAIDAVNDALEIYDDATQAWDDWQSLDDREADCGSNYTADAGPMVPSQCADSRECMQCYGDAVRAIDFNRFYIERARCITAANVRMANSAMAFGDSSSGVHGVAGLSWSLGGKPQIEKAVADLKRTYTRKANDYLFEIDRSMKKLGQCEAEHFGNRDWYQRYGWLYVNFMRAKYGTAPE</sequence>
<name>A0A091B7J7_9GAMM</name>
<evidence type="ECO:0000313" key="4">
    <source>
        <dbReference type="Proteomes" id="UP000029392"/>
    </source>
</evidence>
<protein>
    <recommendedName>
        <fullName evidence="5">Secreted protein</fullName>
    </recommendedName>
</protein>
<feature type="signal peptide" evidence="2">
    <location>
        <begin position="1"/>
        <end position="21"/>
    </location>
</feature>
<dbReference type="AlphaFoldDB" id="A0A091B7J7"/>
<evidence type="ECO:0008006" key="5">
    <source>
        <dbReference type="Google" id="ProtNLM"/>
    </source>
</evidence>